<proteinExistence type="predicted"/>
<reference evidence="1 2" key="1">
    <citation type="journal article" date="2021" name="Hortic Res">
        <title>High-quality reference genome and annotation aids understanding of berry development for evergreen blueberry (Vaccinium darrowii).</title>
        <authorList>
            <person name="Yu J."/>
            <person name="Hulse-Kemp A.M."/>
            <person name="Babiker E."/>
            <person name="Staton M."/>
        </authorList>
    </citation>
    <scope>NUCLEOTIDE SEQUENCE [LARGE SCALE GENOMIC DNA]</scope>
    <source>
        <strain evidence="2">cv. NJ 8807/NJ 8810</strain>
        <tissue evidence="1">Young leaf</tissue>
    </source>
</reference>
<organism evidence="1 2">
    <name type="scientific">Vaccinium darrowii</name>
    <dbReference type="NCBI Taxonomy" id="229202"/>
    <lineage>
        <taxon>Eukaryota</taxon>
        <taxon>Viridiplantae</taxon>
        <taxon>Streptophyta</taxon>
        <taxon>Embryophyta</taxon>
        <taxon>Tracheophyta</taxon>
        <taxon>Spermatophyta</taxon>
        <taxon>Magnoliopsida</taxon>
        <taxon>eudicotyledons</taxon>
        <taxon>Gunneridae</taxon>
        <taxon>Pentapetalae</taxon>
        <taxon>asterids</taxon>
        <taxon>Ericales</taxon>
        <taxon>Ericaceae</taxon>
        <taxon>Vaccinioideae</taxon>
        <taxon>Vaccinieae</taxon>
        <taxon>Vaccinium</taxon>
    </lineage>
</organism>
<evidence type="ECO:0000313" key="2">
    <source>
        <dbReference type="Proteomes" id="UP000828048"/>
    </source>
</evidence>
<evidence type="ECO:0000313" key="1">
    <source>
        <dbReference type="EMBL" id="KAH7836005.1"/>
    </source>
</evidence>
<protein>
    <submittedName>
        <fullName evidence="1">Uncharacterized protein</fullName>
    </submittedName>
</protein>
<keyword evidence="2" id="KW-1185">Reference proteome</keyword>
<dbReference type="EMBL" id="CM037152">
    <property type="protein sequence ID" value="KAH7836005.1"/>
    <property type="molecule type" value="Genomic_DNA"/>
</dbReference>
<comment type="caution">
    <text evidence="1">The sequence shown here is derived from an EMBL/GenBank/DDBJ whole genome shotgun (WGS) entry which is preliminary data.</text>
</comment>
<gene>
    <name evidence="1" type="ORF">Vadar_031916</name>
</gene>
<sequence length="194" mass="21545">MYSSNSTEYQKYLNTPPPPPPPNYDQPADGIPVGSTESYYSEDPPQPQVPVQVRPKPLVPWSTGLCDCFDDVHNCCITCWCPCITFGQIAEIVDKGSSACGTSGALYTLIACVTGCPCFYSCFYRAKMRQQFSLHESPCGDCLLHCCCESCALCQEYRELTNRGFNLPVGWHGNVEKQKREVEMAPVVEEGMSR</sequence>
<accession>A0ACB7X5Y9</accession>
<name>A0ACB7X5Y9_9ERIC</name>
<dbReference type="Proteomes" id="UP000828048">
    <property type="component" value="Chromosome 2"/>
</dbReference>